<evidence type="ECO:0000313" key="2">
    <source>
        <dbReference type="EMBL" id="BDU71008.1"/>
    </source>
</evidence>
<dbReference type="Pfam" id="PF00483">
    <property type="entry name" value="NTP_transferase"/>
    <property type="match status" value="1"/>
</dbReference>
<evidence type="ECO:0000259" key="1">
    <source>
        <dbReference type="Pfam" id="PF00483"/>
    </source>
</evidence>
<dbReference type="Proteomes" id="UP001238179">
    <property type="component" value="Chromosome"/>
</dbReference>
<organism evidence="2 3">
    <name type="scientific">Mesoterricola silvestris</name>
    <dbReference type="NCBI Taxonomy" id="2927979"/>
    <lineage>
        <taxon>Bacteria</taxon>
        <taxon>Pseudomonadati</taxon>
        <taxon>Acidobacteriota</taxon>
        <taxon>Holophagae</taxon>
        <taxon>Holophagales</taxon>
        <taxon>Holophagaceae</taxon>
        <taxon>Mesoterricola</taxon>
    </lineage>
</organism>
<feature type="domain" description="Nucleotidyl transferase" evidence="1">
    <location>
        <begin position="17"/>
        <end position="234"/>
    </location>
</feature>
<keyword evidence="2" id="KW-0808">Transferase</keyword>
<dbReference type="GO" id="GO:0047343">
    <property type="term" value="F:glucose-1-phosphate cytidylyltransferase activity"/>
    <property type="evidence" value="ECO:0007669"/>
    <property type="project" value="InterPro"/>
</dbReference>
<dbReference type="InterPro" id="IPR013446">
    <property type="entry name" value="G1P_cyt_trans-like"/>
</dbReference>
<name>A0AA48GVC5_9BACT</name>
<dbReference type="InterPro" id="IPR046981">
    <property type="entry name" value="G1P_cyt_trans"/>
</dbReference>
<dbReference type="PANTHER" id="PTHR47183">
    <property type="entry name" value="GLUCOSE-1-PHOSPHATE CYTIDYLYLTRANSFERASE-RELATED"/>
    <property type="match status" value="1"/>
</dbReference>
<keyword evidence="2" id="KW-0548">Nucleotidyltransferase</keyword>
<gene>
    <name evidence="2" type="ORF">METEAL_01820</name>
</gene>
<accession>A0AA48GVC5</accession>
<protein>
    <submittedName>
        <fullName evidence="2">Glucose-1-phosphate cytidylyltransferase</fullName>
    </submittedName>
</protein>
<dbReference type="KEGG" id="msil:METEAL_01820"/>
<dbReference type="CDD" id="cd02524">
    <property type="entry name" value="G1P_cytidylyltransferase"/>
    <property type="match status" value="1"/>
</dbReference>
<dbReference type="SUPFAM" id="SSF53448">
    <property type="entry name" value="Nucleotide-diphospho-sugar transferases"/>
    <property type="match status" value="1"/>
</dbReference>
<sequence>MPAERASPEGRMTHPIKTVILAGGLGTRLAEETTVKPKPMVEIGGQPILWHIMNIYASHGFSEFLVALGYKGDLIKQYFLEFHAMNSNISLDLAKGETHFHAPTAPPWKVHLIDTGGQTMTGGRIRRMKAHLGDDPLFLVTYGDGVADLDLGRLLAFHRSHGRLATVTAVRPPARFGEIRLKDGQVMGFAEKPQVGEGWINGGFFVLDRRVLDYIDGDDTIWEREPMERLVAEGQLMAFCHEGFWHPMDTLRERNVLESLWNSGKAPWKIWD</sequence>
<dbReference type="Gene3D" id="3.90.550.10">
    <property type="entry name" value="Spore Coat Polysaccharide Biosynthesis Protein SpsA, Chain A"/>
    <property type="match status" value="1"/>
</dbReference>
<dbReference type="GO" id="GO:0009243">
    <property type="term" value="P:O antigen biosynthetic process"/>
    <property type="evidence" value="ECO:0007669"/>
    <property type="project" value="InterPro"/>
</dbReference>
<proteinExistence type="predicted"/>
<dbReference type="NCBIfam" id="TIGR02623">
    <property type="entry name" value="G1P_cyt_trans"/>
    <property type="match status" value="1"/>
</dbReference>
<keyword evidence="3" id="KW-1185">Reference proteome</keyword>
<dbReference type="InterPro" id="IPR029044">
    <property type="entry name" value="Nucleotide-diphossugar_trans"/>
</dbReference>
<reference evidence="3" key="1">
    <citation type="journal article" date="2023" name="Int. J. Syst. Evol. Microbiol.">
        <title>Mesoterricola silvestris gen. nov., sp. nov., Mesoterricola sediminis sp. nov., Geothrix oryzae sp. nov., Geothrix edaphica sp. nov., Geothrix rubra sp. nov., and Geothrix limicola sp. nov., six novel members of Acidobacteriota isolated from soils.</title>
        <authorList>
            <person name="Itoh H."/>
            <person name="Sugisawa Y."/>
            <person name="Mise K."/>
            <person name="Xu Z."/>
            <person name="Kuniyasu M."/>
            <person name="Ushijima N."/>
            <person name="Kawano K."/>
            <person name="Kobayashi E."/>
            <person name="Shiratori Y."/>
            <person name="Masuda Y."/>
            <person name="Senoo K."/>
        </authorList>
    </citation>
    <scope>NUCLEOTIDE SEQUENCE [LARGE SCALE GENOMIC DNA]</scope>
    <source>
        <strain evidence="3">W79</strain>
    </source>
</reference>
<dbReference type="EMBL" id="AP027080">
    <property type="protein sequence ID" value="BDU71008.1"/>
    <property type="molecule type" value="Genomic_DNA"/>
</dbReference>
<dbReference type="InterPro" id="IPR005835">
    <property type="entry name" value="NTP_transferase_dom"/>
</dbReference>
<dbReference type="AlphaFoldDB" id="A0AA48GVC5"/>
<dbReference type="PANTHER" id="PTHR47183:SF1">
    <property type="entry name" value="GLUCOSE-1-PHOSPHATE CYTIDYLYLTRANSFERASE"/>
    <property type="match status" value="1"/>
</dbReference>
<evidence type="ECO:0000313" key="3">
    <source>
        <dbReference type="Proteomes" id="UP001238179"/>
    </source>
</evidence>